<dbReference type="Gene3D" id="2.30.40.10">
    <property type="entry name" value="Urease, subunit C, domain 1"/>
    <property type="match status" value="1"/>
</dbReference>
<dbReference type="RefSeq" id="WP_036095541.1">
    <property type="nucleotide sequence ID" value="NZ_AODF01000001.1"/>
</dbReference>
<name>A0ABN0RI71_9LIST</name>
<dbReference type="EMBL" id="AODF01000001">
    <property type="protein sequence ID" value="EUJ33683.1"/>
    <property type="molecule type" value="Genomic_DNA"/>
</dbReference>
<gene>
    <name evidence="2" type="ORF">MFLO_00495</name>
</gene>
<keyword evidence="3" id="KW-1185">Reference proteome</keyword>
<feature type="domain" description="Amidohydrolase 3" evidence="1">
    <location>
        <begin position="45"/>
        <end position="523"/>
    </location>
</feature>
<dbReference type="Gene3D" id="3.10.310.70">
    <property type="match status" value="1"/>
</dbReference>
<sequence>MKLYEDARFYTMEQEGEFTDNVLVENGVIKAVNVRSDDFPEAERISLAGNTVLPGLVDSHIHLLWYGQALERLNLSGTNSKQEALERIRMRLAPLSKTDWLFVEGYDENTWTDDPTLLSRQDLDTVSATNPILVRRIDYHSVSVNSALIRAAGITPEDSFSGGGEIVLDEKQEFTGILRDNATYLATDRFPEPHTTDLVRWLKLAVRDLWSKGITGAHSEDLHYFNGFNGTLAAFRETFSDDFPFRAQLLIHNAEFDAFESSHEQFMDGHPYVELDSMKIFYDGTVGSRTAYMTAGYADDPKQHGLKIQTDAEFEALVRRARRAELPVAIHILGDAAFRDVIRMLKKYPPRSGQHDRMIHTPWLTDELIEEAKGMPLLFDIQPQFLSSDLPWALDVLGENYPPRAFAWKTLLENGFDLAGGSDAPIEIPNPFYGIHAAVVRSANRDLNGKRYFEEEALTVYEAVQLYTTGSAKASYKRGSRGKIAPGFVADFTVVATNPFECSEGELREIQVVRTIVNDKTVFER</sequence>
<dbReference type="PANTHER" id="PTHR22642:SF2">
    <property type="entry name" value="PROTEIN LONG AFTER FAR-RED 3"/>
    <property type="match status" value="1"/>
</dbReference>
<dbReference type="SUPFAM" id="SSF51556">
    <property type="entry name" value="Metallo-dependent hydrolases"/>
    <property type="match status" value="1"/>
</dbReference>
<dbReference type="Proteomes" id="UP000019249">
    <property type="component" value="Unassembled WGS sequence"/>
</dbReference>
<evidence type="ECO:0000313" key="3">
    <source>
        <dbReference type="Proteomes" id="UP000019249"/>
    </source>
</evidence>
<evidence type="ECO:0000313" key="2">
    <source>
        <dbReference type="EMBL" id="EUJ33683.1"/>
    </source>
</evidence>
<dbReference type="InterPro" id="IPR011059">
    <property type="entry name" value="Metal-dep_hydrolase_composite"/>
</dbReference>
<comment type="caution">
    <text evidence="2">The sequence shown here is derived from an EMBL/GenBank/DDBJ whole genome shotgun (WGS) entry which is preliminary data.</text>
</comment>
<dbReference type="SUPFAM" id="SSF51338">
    <property type="entry name" value="Composite domain of metallo-dependent hydrolases"/>
    <property type="match status" value="1"/>
</dbReference>
<evidence type="ECO:0000259" key="1">
    <source>
        <dbReference type="Pfam" id="PF07969"/>
    </source>
</evidence>
<protein>
    <submittedName>
        <fullName evidence="2">Amidohydrolase family protein</fullName>
    </submittedName>
</protein>
<proteinExistence type="predicted"/>
<organism evidence="2 3">
    <name type="scientific">Listeria floridensis FSL S10-1187</name>
    <dbReference type="NCBI Taxonomy" id="1265817"/>
    <lineage>
        <taxon>Bacteria</taxon>
        <taxon>Bacillati</taxon>
        <taxon>Bacillota</taxon>
        <taxon>Bacilli</taxon>
        <taxon>Bacillales</taxon>
        <taxon>Listeriaceae</taxon>
        <taxon>Listeria</taxon>
    </lineage>
</organism>
<dbReference type="Gene3D" id="3.20.20.140">
    <property type="entry name" value="Metal-dependent hydrolases"/>
    <property type="match status" value="1"/>
</dbReference>
<dbReference type="PANTHER" id="PTHR22642">
    <property type="entry name" value="IMIDAZOLONEPROPIONASE"/>
    <property type="match status" value="1"/>
</dbReference>
<dbReference type="Pfam" id="PF07969">
    <property type="entry name" value="Amidohydro_3"/>
    <property type="match status" value="1"/>
</dbReference>
<dbReference type="InterPro" id="IPR013108">
    <property type="entry name" value="Amidohydro_3"/>
</dbReference>
<reference evidence="2 3" key="1">
    <citation type="journal article" date="2014" name="Int. J. Syst. Evol. Microbiol.">
        <title>Listeria floridensis sp. nov., Listeria aquatica sp. nov., Listeria cornellensis sp. nov., Listeria riparia sp. nov. and Listeria grandensis sp. nov., from agricultural and natural environments.</title>
        <authorList>
            <person name="den Bakker H.C."/>
            <person name="Warchocki S."/>
            <person name="Wright E.M."/>
            <person name="Allred A.F."/>
            <person name="Ahlstrom C."/>
            <person name="Manuel C.S."/>
            <person name="Stasiewicz M.J."/>
            <person name="Burrell A."/>
            <person name="Roof S."/>
            <person name="Strawn L."/>
            <person name="Fortes E.D."/>
            <person name="Nightingale K.K."/>
            <person name="Kephart D."/>
            <person name="Wiedmann M."/>
        </authorList>
    </citation>
    <scope>NUCLEOTIDE SEQUENCE [LARGE SCALE GENOMIC DNA]</scope>
    <source>
        <strain evidence="2 3">FSL S10-1187</strain>
    </source>
</reference>
<dbReference type="InterPro" id="IPR032466">
    <property type="entry name" value="Metal_Hydrolase"/>
</dbReference>
<dbReference type="CDD" id="cd01300">
    <property type="entry name" value="YtcJ_like"/>
    <property type="match status" value="1"/>
</dbReference>
<accession>A0ABN0RI71</accession>
<dbReference type="InterPro" id="IPR033932">
    <property type="entry name" value="YtcJ-like"/>
</dbReference>